<organism evidence="2 3">
    <name type="scientific">Grifola frondosa</name>
    <name type="common">Maitake</name>
    <name type="synonym">Polyporus frondosus</name>
    <dbReference type="NCBI Taxonomy" id="5627"/>
    <lineage>
        <taxon>Eukaryota</taxon>
        <taxon>Fungi</taxon>
        <taxon>Dikarya</taxon>
        <taxon>Basidiomycota</taxon>
        <taxon>Agaricomycotina</taxon>
        <taxon>Agaricomycetes</taxon>
        <taxon>Polyporales</taxon>
        <taxon>Grifolaceae</taxon>
        <taxon>Grifola</taxon>
    </lineage>
</organism>
<protein>
    <submittedName>
        <fullName evidence="2">Uncharacterized protein</fullName>
    </submittedName>
</protein>
<accession>A0A1C7LW09</accession>
<name>A0A1C7LW09_GRIFR</name>
<keyword evidence="3" id="KW-1185">Reference proteome</keyword>
<evidence type="ECO:0000313" key="2">
    <source>
        <dbReference type="EMBL" id="OBZ68257.1"/>
    </source>
</evidence>
<proteinExistence type="predicted"/>
<feature type="region of interest" description="Disordered" evidence="1">
    <location>
        <begin position="1"/>
        <end position="40"/>
    </location>
</feature>
<evidence type="ECO:0000256" key="1">
    <source>
        <dbReference type="SAM" id="MobiDB-lite"/>
    </source>
</evidence>
<evidence type="ECO:0000313" key="3">
    <source>
        <dbReference type="Proteomes" id="UP000092993"/>
    </source>
</evidence>
<dbReference type="AlphaFoldDB" id="A0A1C7LW09"/>
<dbReference type="EMBL" id="LUGG01000022">
    <property type="protein sequence ID" value="OBZ68257.1"/>
    <property type="molecule type" value="Genomic_DNA"/>
</dbReference>
<reference evidence="2 3" key="1">
    <citation type="submission" date="2016-03" db="EMBL/GenBank/DDBJ databases">
        <title>Whole genome sequencing of Grifola frondosa 9006-11.</title>
        <authorList>
            <person name="Min B."/>
            <person name="Park H."/>
            <person name="Kim J.-G."/>
            <person name="Cho H."/>
            <person name="Oh Y.-L."/>
            <person name="Kong W.-S."/>
            <person name="Choi I.-G."/>
        </authorList>
    </citation>
    <scope>NUCLEOTIDE SEQUENCE [LARGE SCALE GENOMIC DNA]</scope>
    <source>
        <strain evidence="2 3">9006-11</strain>
    </source>
</reference>
<dbReference type="Proteomes" id="UP000092993">
    <property type="component" value="Unassembled WGS sequence"/>
</dbReference>
<sequence>MVPTPSGGDHNHHHTPEPLFSDTVGPPHAPSSNSGALFAAGTQRGIRLSVLEPSPSSPAAKQMTVTARDARHLPLLSFTAAPSLTRCAASPISASTDASKA</sequence>
<gene>
    <name evidence="2" type="ORF">A0H81_11747</name>
</gene>
<comment type="caution">
    <text evidence="2">The sequence shown here is derived from an EMBL/GenBank/DDBJ whole genome shotgun (WGS) entry which is preliminary data.</text>
</comment>